<dbReference type="AlphaFoldDB" id="A0A1I2LTJ6"/>
<gene>
    <name evidence="2" type="ORF">SAMN05216283_11731</name>
</gene>
<evidence type="ECO:0000313" key="2">
    <source>
        <dbReference type="EMBL" id="SFF82565.1"/>
    </source>
</evidence>
<evidence type="ECO:0000313" key="3">
    <source>
        <dbReference type="Proteomes" id="UP000198964"/>
    </source>
</evidence>
<feature type="signal peptide" evidence="1">
    <location>
        <begin position="1"/>
        <end position="19"/>
    </location>
</feature>
<dbReference type="Pfam" id="PF10677">
    <property type="entry name" value="DUF2490"/>
    <property type="match status" value="1"/>
</dbReference>
<dbReference type="EMBL" id="FONW01000017">
    <property type="protein sequence ID" value="SFF82565.1"/>
    <property type="molecule type" value="Genomic_DNA"/>
</dbReference>
<protein>
    <recommendedName>
        <fullName evidence="4">DUF2490 domain-containing protein</fullName>
    </recommendedName>
</protein>
<name>A0A1I2LTJ6_9BACT</name>
<reference evidence="2 3" key="1">
    <citation type="submission" date="2016-10" db="EMBL/GenBank/DDBJ databases">
        <authorList>
            <person name="de Groot N.N."/>
        </authorList>
    </citation>
    <scope>NUCLEOTIDE SEQUENCE [LARGE SCALE GENOMIC DNA]</scope>
    <source>
        <strain evidence="2 3">CGMCC 1.9156</strain>
    </source>
</reference>
<dbReference type="Proteomes" id="UP000198964">
    <property type="component" value="Unassembled WGS sequence"/>
</dbReference>
<organism evidence="2 3">
    <name type="scientific">Sunxiuqinia elliptica</name>
    <dbReference type="NCBI Taxonomy" id="655355"/>
    <lineage>
        <taxon>Bacteria</taxon>
        <taxon>Pseudomonadati</taxon>
        <taxon>Bacteroidota</taxon>
        <taxon>Bacteroidia</taxon>
        <taxon>Marinilabiliales</taxon>
        <taxon>Prolixibacteraceae</taxon>
        <taxon>Sunxiuqinia</taxon>
    </lineage>
</organism>
<keyword evidence="1" id="KW-0732">Signal</keyword>
<keyword evidence="3" id="KW-1185">Reference proteome</keyword>
<dbReference type="InterPro" id="IPR019619">
    <property type="entry name" value="DUF2490"/>
</dbReference>
<proteinExistence type="predicted"/>
<sequence>MKRLLGLFVLLACVISSQAQEEKKFYLWNTSCVHLKLNSDYKMKFSSKIHYLPEEHFRDMTYLDFALSRKMNDWFSLGLAFRGAQTRKETGDVMEYRPQFVTGLQLPKSKIKCKTTNRLEYRTFSEGDAYARYYHNIFVRFPGQGAWPKPYLGEELFTKLSSDGTHLARIYGGLEMLKLDYLRIDMYYVWQQTKRNSDWQGADAVGINLHFFI</sequence>
<dbReference type="RefSeq" id="WP_093921600.1">
    <property type="nucleotide sequence ID" value="NZ_FONW01000017.1"/>
</dbReference>
<feature type="chain" id="PRO_5011681434" description="DUF2490 domain-containing protein" evidence="1">
    <location>
        <begin position="20"/>
        <end position="213"/>
    </location>
</feature>
<accession>A0A1I2LTJ6</accession>
<evidence type="ECO:0008006" key="4">
    <source>
        <dbReference type="Google" id="ProtNLM"/>
    </source>
</evidence>
<evidence type="ECO:0000256" key="1">
    <source>
        <dbReference type="SAM" id="SignalP"/>
    </source>
</evidence>